<protein>
    <submittedName>
        <fullName evidence="5">AraC-like DNA-binding protein</fullName>
    </submittedName>
</protein>
<dbReference type="GO" id="GO:0043565">
    <property type="term" value="F:sequence-specific DNA binding"/>
    <property type="evidence" value="ECO:0007669"/>
    <property type="project" value="InterPro"/>
</dbReference>
<feature type="domain" description="HTH araC/xylS-type" evidence="4">
    <location>
        <begin position="193"/>
        <end position="291"/>
    </location>
</feature>
<dbReference type="InterPro" id="IPR009057">
    <property type="entry name" value="Homeodomain-like_sf"/>
</dbReference>
<dbReference type="PANTHER" id="PTHR46796">
    <property type="entry name" value="HTH-TYPE TRANSCRIPTIONAL ACTIVATOR RHAS-RELATED"/>
    <property type="match status" value="1"/>
</dbReference>
<dbReference type="InterPro" id="IPR003313">
    <property type="entry name" value="AraC-bd"/>
</dbReference>
<evidence type="ECO:0000256" key="1">
    <source>
        <dbReference type="ARBA" id="ARBA00023015"/>
    </source>
</evidence>
<keyword evidence="2 5" id="KW-0238">DNA-binding</keyword>
<reference evidence="5 6" key="1">
    <citation type="submission" date="2020-08" db="EMBL/GenBank/DDBJ databases">
        <title>Sequencing the genomes of 1000 actinobacteria strains.</title>
        <authorList>
            <person name="Klenk H.-P."/>
        </authorList>
    </citation>
    <scope>NUCLEOTIDE SEQUENCE [LARGE SCALE GENOMIC DNA]</scope>
    <source>
        <strain evidence="5 6">DSM 43851</strain>
    </source>
</reference>
<keyword evidence="6" id="KW-1185">Reference proteome</keyword>
<evidence type="ECO:0000313" key="5">
    <source>
        <dbReference type="EMBL" id="MBB5896642.1"/>
    </source>
</evidence>
<dbReference type="GO" id="GO:0003700">
    <property type="term" value="F:DNA-binding transcription factor activity"/>
    <property type="evidence" value="ECO:0007669"/>
    <property type="project" value="InterPro"/>
</dbReference>
<dbReference type="Pfam" id="PF02311">
    <property type="entry name" value="AraC_binding"/>
    <property type="match status" value="1"/>
</dbReference>
<accession>A0A7W9KQ32</accession>
<evidence type="ECO:0000313" key="6">
    <source>
        <dbReference type="Proteomes" id="UP000585638"/>
    </source>
</evidence>
<sequence length="293" mass="32143">MVRNGQHAIAALPYRAHVVGVPRGVKVNDFPGLLTRAAGHGVDPYGLKRPEFHVLVAVRTGTVRCSLDFTDHELAPGDWLWVRPGQVYRYNSGLDGVEGRIVLFLPGFLDGATAEVAGVDRGAWQPTSVPAEGEGDTLWQVLGLLEREYARWGERPSETQLEVLRHLLAVLVLRLAALRGTHGEPNVAGDAFLRFQTAVEQGFARTHRVEDYAAQLGYSVRTLTRATQTAVGCGAKRFIDDRVLLEAKRLLVHTDLPAASIGQRLGFPGATVFTKFFRQRTEQTPTEFRAGGV</sequence>
<dbReference type="PROSITE" id="PS01124">
    <property type="entry name" value="HTH_ARAC_FAMILY_2"/>
    <property type="match status" value="1"/>
</dbReference>
<dbReference type="InterPro" id="IPR018060">
    <property type="entry name" value="HTH_AraC"/>
</dbReference>
<dbReference type="Pfam" id="PF12833">
    <property type="entry name" value="HTH_18"/>
    <property type="match status" value="1"/>
</dbReference>
<evidence type="ECO:0000256" key="2">
    <source>
        <dbReference type="ARBA" id="ARBA00023125"/>
    </source>
</evidence>
<dbReference type="Gene3D" id="1.10.10.60">
    <property type="entry name" value="Homeodomain-like"/>
    <property type="match status" value="1"/>
</dbReference>
<gene>
    <name evidence="5" type="ORF">BJ998_007838</name>
</gene>
<dbReference type="InterPro" id="IPR037923">
    <property type="entry name" value="HTH-like"/>
</dbReference>
<dbReference type="SMART" id="SM00342">
    <property type="entry name" value="HTH_ARAC"/>
    <property type="match status" value="1"/>
</dbReference>
<dbReference type="RefSeq" id="WP_184868258.1">
    <property type="nucleotide sequence ID" value="NZ_BAAAWY010000016.1"/>
</dbReference>
<proteinExistence type="predicted"/>
<dbReference type="SUPFAM" id="SSF51215">
    <property type="entry name" value="Regulatory protein AraC"/>
    <property type="match status" value="1"/>
</dbReference>
<evidence type="ECO:0000259" key="4">
    <source>
        <dbReference type="PROSITE" id="PS01124"/>
    </source>
</evidence>
<dbReference type="SUPFAM" id="SSF46689">
    <property type="entry name" value="Homeodomain-like"/>
    <property type="match status" value="1"/>
</dbReference>
<evidence type="ECO:0000256" key="3">
    <source>
        <dbReference type="ARBA" id="ARBA00023163"/>
    </source>
</evidence>
<organism evidence="5 6">
    <name type="scientific">Kutzneria kofuensis</name>
    <dbReference type="NCBI Taxonomy" id="103725"/>
    <lineage>
        <taxon>Bacteria</taxon>
        <taxon>Bacillati</taxon>
        <taxon>Actinomycetota</taxon>
        <taxon>Actinomycetes</taxon>
        <taxon>Pseudonocardiales</taxon>
        <taxon>Pseudonocardiaceae</taxon>
        <taxon>Kutzneria</taxon>
    </lineage>
</organism>
<dbReference type="EMBL" id="JACHIR010000001">
    <property type="protein sequence ID" value="MBB5896642.1"/>
    <property type="molecule type" value="Genomic_DNA"/>
</dbReference>
<dbReference type="InterPro" id="IPR050204">
    <property type="entry name" value="AraC_XylS_family_regulators"/>
</dbReference>
<keyword evidence="1" id="KW-0805">Transcription regulation</keyword>
<comment type="caution">
    <text evidence="5">The sequence shown here is derived from an EMBL/GenBank/DDBJ whole genome shotgun (WGS) entry which is preliminary data.</text>
</comment>
<dbReference type="AlphaFoldDB" id="A0A7W9KQ32"/>
<dbReference type="Proteomes" id="UP000585638">
    <property type="component" value="Unassembled WGS sequence"/>
</dbReference>
<dbReference type="PANTHER" id="PTHR46796:SF6">
    <property type="entry name" value="ARAC SUBFAMILY"/>
    <property type="match status" value="1"/>
</dbReference>
<name>A0A7W9KQ32_9PSEU</name>
<keyword evidence="3" id="KW-0804">Transcription</keyword>